<evidence type="ECO:0000313" key="5">
    <source>
        <dbReference type="Proteomes" id="UP000515811"/>
    </source>
</evidence>
<protein>
    <submittedName>
        <fullName evidence="4">Glutathione S-transferase C-terminal domain-containing protein</fullName>
    </submittedName>
</protein>
<dbReference type="PANTHER" id="PTHR44051">
    <property type="entry name" value="GLUTATHIONE S-TRANSFERASE-RELATED"/>
    <property type="match status" value="1"/>
</dbReference>
<dbReference type="InterPro" id="IPR040079">
    <property type="entry name" value="Glutathione_S-Trfase"/>
</dbReference>
<dbReference type="InterPro" id="IPR010987">
    <property type="entry name" value="Glutathione-S-Trfase_C-like"/>
</dbReference>
<dbReference type="SFLD" id="SFLDS00019">
    <property type="entry name" value="Glutathione_Transferase_(cytos"/>
    <property type="match status" value="1"/>
</dbReference>
<dbReference type="SUPFAM" id="SSF52833">
    <property type="entry name" value="Thioredoxin-like"/>
    <property type="match status" value="1"/>
</dbReference>
<feature type="domain" description="GST C-terminal" evidence="3">
    <location>
        <begin position="109"/>
        <end position="239"/>
    </location>
</feature>
<dbReference type="PANTHER" id="PTHR44051:SF8">
    <property type="entry name" value="GLUTATHIONE S-TRANSFERASE GSTA"/>
    <property type="match status" value="1"/>
</dbReference>
<dbReference type="Pfam" id="PF02798">
    <property type="entry name" value="GST_N"/>
    <property type="match status" value="1"/>
</dbReference>
<feature type="domain" description="GST N-terminal" evidence="2">
    <location>
        <begin position="19"/>
        <end position="106"/>
    </location>
</feature>
<dbReference type="InterPro" id="IPR036249">
    <property type="entry name" value="Thioredoxin-like_sf"/>
</dbReference>
<keyword evidence="5" id="KW-1185">Reference proteome</keyword>
<evidence type="ECO:0000313" key="4">
    <source>
        <dbReference type="EMBL" id="QNN55986.1"/>
    </source>
</evidence>
<evidence type="ECO:0000259" key="2">
    <source>
        <dbReference type="PROSITE" id="PS50404"/>
    </source>
</evidence>
<dbReference type="Proteomes" id="UP000515811">
    <property type="component" value="Chromosome"/>
</dbReference>
<dbReference type="EMBL" id="CP060714">
    <property type="protein sequence ID" value="QNN55986.1"/>
    <property type="molecule type" value="Genomic_DNA"/>
</dbReference>
<gene>
    <name evidence="4" type="ORF">H9K76_15490</name>
</gene>
<evidence type="ECO:0000259" key="3">
    <source>
        <dbReference type="PROSITE" id="PS50405"/>
    </source>
</evidence>
<dbReference type="GO" id="GO:0016740">
    <property type="term" value="F:transferase activity"/>
    <property type="evidence" value="ECO:0007669"/>
    <property type="project" value="UniProtKB-KW"/>
</dbReference>
<dbReference type="Gene3D" id="3.40.30.10">
    <property type="entry name" value="Glutaredoxin"/>
    <property type="match status" value="1"/>
</dbReference>
<dbReference type="Pfam" id="PF00043">
    <property type="entry name" value="GST_C"/>
    <property type="match status" value="1"/>
</dbReference>
<organism evidence="4 5">
    <name type="scientific">Diaphorobacter ruginosibacter</name>
    <dbReference type="NCBI Taxonomy" id="1715720"/>
    <lineage>
        <taxon>Bacteria</taxon>
        <taxon>Pseudomonadati</taxon>
        <taxon>Pseudomonadota</taxon>
        <taxon>Betaproteobacteria</taxon>
        <taxon>Burkholderiales</taxon>
        <taxon>Comamonadaceae</taxon>
        <taxon>Diaphorobacter</taxon>
    </lineage>
</organism>
<dbReference type="InterPro" id="IPR036282">
    <property type="entry name" value="Glutathione-S-Trfase_C_sf"/>
</dbReference>
<dbReference type="RefSeq" id="WP_187596258.1">
    <property type="nucleotide sequence ID" value="NZ_CP060714.1"/>
</dbReference>
<dbReference type="Gene3D" id="1.20.1050.10">
    <property type="match status" value="1"/>
</dbReference>
<dbReference type="SFLD" id="SFLDG01151">
    <property type="entry name" value="Main.2:_Nu-like"/>
    <property type="match status" value="1"/>
</dbReference>
<dbReference type="SUPFAM" id="SSF47616">
    <property type="entry name" value="GST C-terminal domain-like"/>
    <property type="match status" value="1"/>
</dbReference>
<dbReference type="KEGG" id="drg:H9K76_15490"/>
<comment type="similarity">
    <text evidence="1">Belongs to the GST superfamily.</text>
</comment>
<dbReference type="InterPro" id="IPR004046">
    <property type="entry name" value="GST_C"/>
</dbReference>
<dbReference type="InterPro" id="IPR004045">
    <property type="entry name" value="Glutathione_S-Trfase_N"/>
</dbReference>
<name>A0A7G9RK61_9BURK</name>
<keyword evidence="4" id="KW-0808">Transferase</keyword>
<dbReference type="AlphaFoldDB" id="A0A7G9RK61"/>
<reference evidence="4 5" key="1">
    <citation type="submission" date="2020-08" db="EMBL/GenBank/DDBJ databases">
        <title>Genome sequence of Diaphorobacter ruginosibacter DSM 27467T.</title>
        <authorList>
            <person name="Hyun D.-W."/>
            <person name="Bae J.-W."/>
        </authorList>
    </citation>
    <scope>NUCLEOTIDE SEQUENCE [LARGE SCALE GENOMIC DNA]</scope>
    <source>
        <strain evidence="4 5">DSM 27467</strain>
    </source>
</reference>
<dbReference type="PROSITE" id="PS50405">
    <property type="entry name" value="GST_CTER"/>
    <property type="match status" value="1"/>
</dbReference>
<proteinExistence type="inferred from homology"/>
<accession>A0A7G9RK61</accession>
<dbReference type="PROSITE" id="PS50404">
    <property type="entry name" value="GST_NTER"/>
    <property type="match status" value="1"/>
</dbReference>
<dbReference type="CDD" id="cd03048">
    <property type="entry name" value="GST_N_Ure2p_like"/>
    <property type="match status" value="1"/>
</dbReference>
<sequence length="239" mass="26918">MRAPVSIPRLALPPSLHRSQMLDLYTWGTPNGHKVHIMLEECDAAYRLHPADINDKERFAAMLAPLGVNRKIPLLIDGDALDGKPVTIFESGAILIHLAEKYRRFLPQDILERSAAMQWLMFQMSAVGPMMGQLSHFRGRSRSAPSSEPSDAYALERFGGEVRRIHSVMEQHLRSNAYFAGAQYSIADMAIFPWLRLSEKMGIDAAAYPRLNEWRGHIALRPAVQRALALPELTQAHRT</sequence>
<dbReference type="SFLD" id="SFLDG00358">
    <property type="entry name" value="Main_(cytGST)"/>
    <property type="match status" value="1"/>
</dbReference>
<evidence type="ECO:0000256" key="1">
    <source>
        <dbReference type="RuleBase" id="RU003494"/>
    </source>
</evidence>